<keyword evidence="3 7" id="KW-0378">Hydrolase</keyword>
<evidence type="ECO:0000256" key="1">
    <source>
        <dbReference type="ARBA" id="ARBA00008779"/>
    </source>
</evidence>
<dbReference type="Pfam" id="PF00884">
    <property type="entry name" value="Sulfatase"/>
    <property type="match status" value="1"/>
</dbReference>
<dbReference type="Gene3D" id="3.40.720.10">
    <property type="entry name" value="Alkaline Phosphatase, subunit A"/>
    <property type="match status" value="1"/>
</dbReference>
<dbReference type="InterPro" id="IPR024607">
    <property type="entry name" value="Sulfatase_CS"/>
</dbReference>
<organism evidence="7 8">
    <name type="scientific">Saltatorellus ferox</name>
    <dbReference type="NCBI Taxonomy" id="2528018"/>
    <lineage>
        <taxon>Bacteria</taxon>
        <taxon>Pseudomonadati</taxon>
        <taxon>Planctomycetota</taxon>
        <taxon>Planctomycetia</taxon>
        <taxon>Planctomycetia incertae sedis</taxon>
        <taxon>Saltatorellus</taxon>
    </lineage>
</organism>
<dbReference type="EC" id="3.1.6.1" evidence="7"/>
<keyword evidence="2 5" id="KW-0732">Signal</keyword>
<evidence type="ECO:0000256" key="5">
    <source>
        <dbReference type="SAM" id="SignalP"/>
    </source>
</evidence>
<feature type="domain" description="Sulfatase N-terminal" evidence="6">
    <location>
        <begin position="49"/>
        <end position="375"/>
    </location>
</feature>
<protein>
    <submittedName>
        <fullName evidence="7">Arylsulfatase</fullName>
        <ecNumber evidence="7">3.1.6.1</ecNumber>
    </submittedName>
</protein>
<name>A0A518EKB9_9BACT</name>
<evidence type="ECO:0000256" key="2">
    <source>
        <dbReference type="ARBA" id="ARBA00022729"/>
    </source>
</evidence>
<dbReference type="PANTHER" id="PTHR43108:SF8">
    <property type="entry name" value="SD21168P"/>
    <property type="match status" value="1"/>
</dbReference>
<dbReference type="PROSITE" id="PS00149">
    <property type="entry name" value="SULFATASE_2"/>
    <property type="match status" value="1"/>
</dbReference>
<dbReference type="EMBL" id="CP036434">
    <property type="protein sequence ID" value="QDV04530.1"/>
    <property type="molecule type" value="Genomic_DNA"/>
</dbReference>
<comment type="similarity">
    <text evidence="1">Belongs to the sulfatase family.</text>
</comment>
<accession>A0A518EKB9</accession>
<evidence type="ECO:0000313" key="7">
    <source>
        <dbReference type="EMBL" id="QDV04530.1"/>
    </source>
</evidence>
<dbReference type="OrthoDB" id="237120at2"/>
<dbReference type="PANTHER" id="PTHR43108">
    <property type="entry name" value="N-ACETYLGLUCOSAMINE-6-SULFATASE FAMILY MEMBER"/>
    <property type="match status" value="1"/>
</dbReference>
<dbReference type="InterPro" id="IPR017850">
    <property type="entry name" value="Alkaline_phosphatase_core_sf"/>
</dbReference>
<keyword evidence="4" id="KW-0325">Glycoprotein</keyword>
<evidence type="ECO:0000313" key="8">
    <source>
        <dbReference type="Proteomes" id="UP000320390"/>
    </source>
</evidence>
<dbReference type="AlphaFoldDB" id="A0A518EKB9"/>
<dbReference type="Proteomes" id="UP000320390">
    <property type="component" value="Chromosome"/>
</dbReference>
<reference evidence="7 8" key="1">
    <citation type="submission" date="2019-02" db="EMBL/GenBank/DDBJ databases">
        <title>Deep-cultivation of Planctomycetes and their phenomic and genomic characterization uncovers novel biology.</title>
        <authorList>
            <person name="Wiegand S."/>
            <person name="Jogler M."/>
            <person name="Boedeker C."/>
            <person name="Pinto D."/>
            <person name="Vollmers J."/>
            <person name="Rivas-Marin E."/>
            <person name="Kohn T."/>
            <person name="Peeters S.H."/>
            <person name="Heuer A."/>
            <person name="Rast P."/>
            <person name="Oberbeckmann S."/>
            <person name="Bunk B."/>
            <person name="Jeske O."/>
            <person name="Meyerdierks A."/>
            <person name="Storesund J.E."/>
            <person name="Kallscheuer N."/>
            <person name="Luecker S."/>
            <person name="Lage O.M."/>
            <person name="Pohl T."/>
            <person name="Merkel B.J."/>
            <person name="Hornburger P."/>
            <person name="Mueller R.-W."/>
            <person name="Bruemmer F."/>
            <person name="Labrenz M."/>
            <person name="Spormann A.M."/>
            <person name="Op den Camp H."/>
            <person name="Overmann J."/>
            <person name="Amann R."/>
            <person name="Jetten M.S.M."/>
            <person name="Mascher T."/>
            <person name="Medema M.H."/>
            <person name="Devos D.P."/>
            <person name="Kaster A.-K."/>
            <person name="Ovreas L."/>
            <person name="Rohde M."/>
            <person name="Galperin M.Y."/>
            <person name="Jogler C."/>
        </authorList>
    </citation>
    <scope>NUCLEOTIDE SEQUENCE [LARGE SCALE GENOMIC DNA]</scope>
    <source>
        <strain evidence="7 8">Poly30</strain>
    </source>
</reference>
<evidence type="ECO:0000256" key="3">
    <source>
        <dbReference type="ARBA" id="ARBA00022801"/>
    </source>
</evidence>
<evidence type="ECO:0000256" key="4">
    <source>
        <dbReference type="ARBA" id="ARBA00023180"/>
    </source>
</evidence>
<proteinExistence type="inferred from homology"/>
<evidence type="ECO:0000259" key="6">
    <source>
        <dbReference type="Pfam" id="PF00884"/>
    </source>
</evidence>
<keyword evidence="8" id="KW-1185">Reference proteome</keyword>
<feature type="signal peptide" evidence="5">
    <location>
        <begin position="1"/>
        <end position="16"/>
    </location>
</feature>
<dbReference type="GO" id="GO:0004065">
    <property type="term" value="F:arylsulfatase activity"/>
    <property type="evidence" value="ECO:0007669"/>
    <property type="project" value="UniProtKB-EC"/>
</dbReference>
<sequence precursor="true">MTFASQRPALRTFAFAARCLAVLFVGCLTGCGDDAQPAGATEPVASRRPNVLIILADDLRYDGLSATGNPWIQTPALDRIAQEGVLFERSYVTTSRCCPARASFLTGRYAHVHGVLTNKPKTDFHKSFSTYPEELHEAGYRTGYIGKWHILARGQESGPRPGFDRWVSYEGPGSHFDQEFNVDGETVPSKGFQADRLADYALEFLDEQPDDEPFLLTVAFKNPHVPMTPAPRHRGLLDAAAIELPESAYDPVDSLPFFYRRIRSNTDRNHAIESAAAYVEETRRYWELVLSIDDNVARILAKLEEKGELDTTVVIVTADNGQLLGEHGVQQKGISYEPSIRIPFALRYPPITKGGGTTESIALNVDLFPTLMDLCSIPSPPPSDGMSLVPVLEHPESVVRDTFLYAGPQWNNGEMEETAVIDGDLKLIRFVAADGAQDVLFDRAKDPEERRDVIHDPAYAEDVRRMRAFLESESERLGL</sequence>
<dbReference type="SUPFAM" id="SSF53649">
    <property type="entry name" value="Alkaline phosphatase-like"/>
    <property type="match status" value="1"/>
</dbReference>
<gene>
    <name evidence="7" type="ORF">Poly30_00210</name>
</gene>
<dbReference type="InterPro" id="IPR000917">
    <property type="entry name" value="Sulfatase_N"/>
</dbReference>
<feature type="chain" id="PRO_5021835858" evidence="5">
    <location>
        <begin position="17"/>
        <end position="479"/>
    </location>
</feature>